<evidence type="ECO:0000313" key="14">
    <source>
        <dbReference type="Proteomes" id="UP000275267"/>
    </source>
</evidence>
<dbReference type="InterPro" id="IPR002022">
    <property type="entry name" value="Pec_lyase"/>
</dbReference>
<dbReference type="EMBL" id="PQIB02000007">
    <property type="protein sequence ID" value="RLN09863.1"/>
    <property type="molecule type" value="Genomic_DNA"/>
</dbReference>
<evidence type="ECO:0000256" key="6">
    <source>
        <dbReference type="ARBA" id="ARBA00022729"/>
    </source>
</evidence>
<dbReference type="PRINTS" id="PR00807">
    <property type="entry name" value="AMBALLERGEN"/>
</dbReference>
<reference evidence="14" key="1">
    <citation type="journal article" date="2019" name="Nat. Commun.">
        <title>The genome of broomcorn millet.</title>
        <authorList>
            <person name="Zou C."/>
            <person name="Miki D."/>
            <person name="Li D."/>
            <person name="Tang Q."/>
            <person name="Xiao L."/>
            <person name="Rajput S."/>
            <person name="Deng P."/>
            <person name="Jia W."/>
            <person name="Huang R."/>
            <person name="Zhang M."/>
            <person name="Sun Y."/>
            <person name="Hu J."/>
            <person name="Fu X."/>
            <person name="Schnable P.S."/>
            <person name="Li F."/>
            <person name="Zhang H."/>
            <person name="Feng B."/>
            <person name="Zhu X."/>
            <person name="Liu R."/>
            <person name="Schnable J.C."/>
            <person name="Zhu J.-K."/>
            <person name="Zhang H."/>
        </authorList>
    </citation>
    <scope>NUCLEOTIDE SEQUENCE [LARGE SCALE GENOMIC DNA]</scope>
</reference>
<feature type="compositionally biased region" description="Acidic residues" evidence="11">
    <location>
        <begin position="494"/>
        <end position="504"/>
    </location>
</feature>
<dbReference type="PANTHER" id="PTHR31683">
    <property type="entry name" value="PECTATE LYASE 18-RELATED"/>
    <property type="match status" value="1"/>
</dbReference>
<dbReference type="InterPro" id="IPR011050">
    <property type="entry name" value="Pectin_lyase_fold/virulence"/>
</dbReference>
<evidence type="ECO:0000256" key="7">
    <source>
        <dbReference type="ARBA" id="ARBA00022837"/>
    </source>
</evidence>
<dbReference type="PANTHER" id="PTHR31683:SF208">
    <property type="entry name" value="PECTATE LYASE"/>
    <property type="match status" value="1"/>
</dbReference>
<keyword evidence="5 10" id="KW-0479">Metal-binding</keyword>
<organism evidence="13 14">
    <name type="scientific">Panicum miliaceum</name>
    <name type="common">Proso millet</name>
    <name type="synonym">Broomcorn millet</name>
    <dbReference type="NCBI Taxonomy" id="4540"/>
    <lineage>
        <taxon>Eukaryota</taxon>
        <taxon>Viridiplantae</taxon>
        <taxon>Streptophyta</taxon>
        <taxon>Embryophyta</taxon>
        <taxon>Tracheophyta</taxon>
        <taxon>Spermatophyta</taxon>
        <taxon>Magnoliopsida</taxon>
        <taxon>Liliopsida</taxon>
        <taxon>Poales</taxon>
        <taxon>Poaceae</taxon>
        <taxon>PACMAD clade</taxon>
        <taxon>Panicoideae</taxon>
        <taxon>Panicodae</taxon>
        <taxon>Paniceae</taxon>
        <taxon>Panicinae</taxon>
        <taxon>Panicum</taxon>
        <taxon>Panicum sect. Panicum</taxon>
    </lineage>
</organism>
<accession>A0A3L6RXR0</accession>
<keyword evidence="14" id="KW-1185">Reference proteome</keyword>
<dbReference type="InterPro" id="IPR007524">
    <property type="entry name" value="Pec_lyase_N"/>
</dbReference>
<dbReference type="FunFam" id="3.40.50.300:FF:000978">
    <property type="entry name" value="YLP motif-containing protein 1 isoform X3"/>
    <property type="match status" value="1"/>
</dbReference>
<dbReference type="EC" id="4.2.2.2" evidence="4 10"/>
<feature type="region of interest" description="Disordered" evidence="11">
    <location>
        <begin position="694"/>
        <end position="721"/>
    </location>
</feature>
<protein>
    <recommendedName>
        <fullName evidence="4 10">Pectate lyase</fullName>
        <ecNumber evidence="4 10">4.2.2.2</ecNumber>
    </recommendedName>
</protein>
<keyword evidence="9 10" id="KW-0456">Lyase</keyword>
<evidence type="ECO:0000256" key="10">
    <source>
        <dbReference type="RuleBase" id="RU361123"/>
    </source>
</evidence>
<dbReference type="Gene3D" id="2.160.20.10">
    <property type="entry name" value="Single-stranded right-handed beta-helix, Pectin lyase-like"/>
    <property type="match status" value="1"/>
</dbReference>
<dbReference type="SUPFAM" id="SSF52540">
    <property type="entry name" value="P-loop containing nucleoside triphosphate hydrolases"/>
    <property type="match status" value="1"/>
</dbReference>
<evidence type="ECO:0000256" key="2">
    <source>
        <dbReference type="ARBA" id="ARBA00005220"/>
    </source>
</evidence>
<dbReference type="InterPro" id="IPR027417">
    <property type="entry name" value="P-loop_NTPase"/>
</dbReference>
<evidence type="ECO:0000256" key="5">
    <source>
        <dbReference type="ARBA" id="ARBA00022723"/>
    </source>
</evidence>
<comment type="caution">
    <text evidence="13">The sequence shown here is derived from an EMBL/GenBank/DDBJ whole genome shotgun (WGS) entry which is preliminary data.</text>
</comment>
<gene>
    <name evidence="13" type="ORF">C2845_PM11G01010</name>
</gene>
<name>A0A3L6RXR0_PANMI</name>
<feature type="compositionally biased region" description="Low complexity" evidence="11">
    <location>
        <begin position="699"/>
        <end position="711"/>
    </location>
</feature>
<evidence type="ECO:0000256" key="4">
    <source>
        <dbReference type="ARBA" id="ARBA00012272"/>
    </source>
</evidence>
<dbReference type="GO" id="GO:0030570">
    <property type="term" value="F:pectate lyase activity"/>
    <property type="evidence" value="ECO:0007669"/>
    <property type="project" value="UniProtKB-EC"/>
</dbReference>
<comment type="pathway">
    <text evidence="2 10">Glycan metabolism; pectin degradation; 2-dehydro-3-deoxy-D-gluconate from pectin: step 2/5.</text>
</comment>
<dbReference type="Proteomes" id="UP000275267">
    <property type="component" value="Unassembled WGS sequence"/>
</dbReference>
<feature type="compositionally biased region" description="Basic and acidic residues" evidence="11">
    <location>
        <begin position="512"/>
        <end position="525"/>
    </location>
</feature>
<dbReference type="AlphaFoldDB" id="A0A3L6RXR0"/>
<evidence type="ECO:0000313" key="13">
    <source>
        <dbReference type="EMBL" id="RLN09863.1"/>
    </source>
</evidence>
<evidence type="ECO:0000256" key="3">
    <source>
        <dbReference type="ARBA" id="ARBA00010980"/>
    </source>
</evidence>
<dbReference type="UniPathway" id="UPA00545">
    <property type="reaction ID" value="UER00824"/>
</dbReference>
<evidence type="ECO:0000256" key="1">
    <source>
        <dbReference type="ARBA" id="ARBA00000695"/>
    </source>
</evidence>
<evidence type="ECO:0000256" key="11">
    <source>
        <dbReference type="SAM" id="MobiDB-lite"/>
    </source>
</evidence>
<feature type="compositionally biased region" description="Basic and acidic residues" evidence="11">
    <location>
        <begin position="10"/>
        <end position="24"/>
    </location>
</feature>
<dbReference type="OrthoDB" id="513595at2759"/>
<dbReference type="Gene3D" id="3.40.50.300">
    <property type="entry name" value="P-loop containing nucleotide triphosphate hydrolases"/>
    <property type="match status" value="1"/>
</dbReference>
<dbReference type="InterPro" id="IPR018082">
    <property type="entry name" value="AmbAllergen"/>
</dbReference>
<dbReference type="InterPro" id="IPR012334">
    <property type="entry name" value="Pectin_lyas_fold"/>
</dbReference>
<feature type="region of interest" description="Disordered" evidence="11">
    <location>
        <begin position="1"/>
        <end position="25"/>
    </location>
</feature>
<evidence type="ECO:0000259" key="12">
    <source>
        <dbReference type="SMART" id="SM00656"/>
    </source>
</evidence>
<dbReference type="SUPFAM" id="SSF51126">
    <property type="entry name" value="Pectin lyase-like"/>
    <property type="match status" value="1"/>
</dbReference>
<feature type="region of interest" description="Disordered" evidence="11">
    <location>
        <begin position="494"/>
        <end position="529"/>
    </location>
</feature>
<dbReference type="Pfam" id="PF04431">
    <property type="entry name" value="Pec_lyase_N"/>
    <property type="match status" value="1"/>
</dbReference>
<feature type="region of interest" description="Disordered" evidence="11">
    <location>
        <begin position="736"/>
        <end position="766"/>
    </location>
</feature>
<dbReference type="GO" id="GO:0046872">
    <property type="term" value="F:metal ion binding"/>
    <property type="evidence" value="ECO:0007669"/>
    <property type="project" value="UniProtKB-KW"/>
</dbReference>
<sequence length="1237" mass="135330">MWGPPAPGPHDPHPYEFPGREGPHKRMRVGEALPFDPYGFAPPPPPGRAPMEGDRLLGLIRDHGRNTLPGSAWLGEPCQPDGGFGYGGGRGYPSPYPQGGDFENFGHAGRLPPPMPMPLHDRNNGFGQGLAPGEGSHERYLDSADHHYHQFHPEALPDVPPHPPLPPYAEAANHNGSCGWLPGVGAVPPPPEPPFPSHRDYHTAPPRLTANSSLFPVLSGSPATAVNPPRAHTLPQAHPMPNANRHNNEGSGLIYQPLSEQRLIDGRSTNAQHSVENSKVTIINARDLFKQPRRASRPDHIVIILRGLPGSGKSYLAKALRDLEVENGANAPRIHSMDDYFMIEVEKKLEDNEGSKSSGASKGRRQLTKKVIEYCYEPEMEETYRSSMLKAFKKTLDEGNFTSVIVDDRNLRVADFAQFWATAKHSGYEVYLLEAPYKDPMGCAARNVHGFTLDEIKKMAADWEEAPPLYLQLDIHSLFHDDNLRGQSIQEVNMDTEDSDDDVNETSTAAENSKKAIQEAPHNESNEGEILETEVEDDLDAFKELGQSKWSKDVEDDTEKTENMEGNTHALSGLAQTYSTRQKRVSWGDRLQKGGFSIAATKRKLASSLVIGPGSGYNLVSNPLAEDNSTGMKGNTNNETKKRFSEQLRDEAFTAHLARSVCQPVSRNGAPQVPGLLDFERAGYECLHTRDSGLPLSSAPATPKGAAVAAPRTRERRKRRRRAAATALEVELELAQIQGRSSRQGGAAELGSGRSSADPPPRHGLHRTTMASTVVPLKGAGAGRCRARGPVSSPARAPAMAPRPGSLLVVAVAFLASAAASSAGIADLDEHWQKRKEVAEASAREAYRPDPYNVTNSFNIVVHRSTSLRREMGEKKKKKNRSGGPCKATNPIDKCWRCRKDWATDRQRMARCARGFGHLATGGLGGKIYIVTDPGDADVLNPRPGTLRWGAIQTGPLWITFARSMIIELTQELLVSSDKTIDGRGAQVHIANGGGITVQFARNVIISNLHVHDVKHTLGGMMRDSPTHTGPRTKADGDGISLFGATNVWIDHISMSNCEDGLVDVVQSSTGVTISNCHFTNHNDVMLFGASDSYPQDQVMQITVAFNHFGRGLVQRMPRCRWGFFHVVNNDYTHWLMYAIGGSNAPTIISQGNRYIAPPNMAAKVITKHYADEGVWKNWVWHTENDLFMNGAVFQPSGGAVPRKVKKDEWVKPKPGSYVTRLTRNSGTLECSPGKPC</sequence>
<dbReference type="STRING" id="4540.A0A3L6RXR0"/>
<comment type="cofactor">
    <cofactor evidence="10">
        <name>Ca(2+)</name>
        <dbReference type="ChEBI" id="CHEBI:29108"/>
    </cofactor>
    <text evidence="10">Binds 1 Ca(2+) ion. Required for its activity.</text>
</comment>
<keyword evidence="8" id="KW-0325">Glycoprotein</keyword>
<dbReference type="InterPro" id="IPR045032">
    <property type="entry name" value="PEL"/>
</dbReference>
<feature type="domain" description="Pectate lyase" evidence="12">
    <location>
        <begin position="964"/>
        <end position="1161"/>
    </location>
</feature>
<dbReference type="GO" id="GO:0045490">
    <property type="term" value="P:pectin catabolic process"/>
    <property type="evidence" value="ECO:0007669"/>
    <property type="project" value="UniProtKB-UniPathway"/>
</dbReference>
<keyword evidence="6" id="KW-0732">Signal</keyword>
<dbReference type="Pfam" id="PF00544">
    <property type="entry name" value="Pectate_lyase_4"/>
    <property type="match status" value="1"/>
</dbReference>
<evidence type="ECO:0000256" key="9">
    <source>
        <dbReference type="ARBA" id="ARBA00023239"/>
    </source>
</evidence>
<comment type="catalytic activity">
    <reaction evidence="1 10">
        <text>Eliminative cleavage of (1-&gt;4)-alpha-D-galacturonan to give oligosaccharides with 4-deoxy-alpha-D-galact-4-enuronosyl groups at their non-reducing ends.</text>
        <dbReference type="EC" id="4.2.2.2"/>
    </reaction>
</comment>
<evidence type="ECO:0000256" key="8">
    <source>
        <dbReference type="ARBA" id="ARBA00023180"/>
    </source>
</evidence>
<comment type="similarity">
    <text evidence="3 10">Belongs to the polysaccharide lyase 1 family.</text>
</comment>
<dbReference type="SMART" id="SM00656">
    <property type="entry name" value="Amb_all"/>
    <property type="match status" value="1"/>
</dbReference>
<proteinExistence type="inferred from homology"/>
<keyword evidence="7 10" id="KW-0106">Calcium</keyword>